<accession>A0ACB7JA03</accession>
<comment type="caution">
    <text evidence="1">The sequence shown here is derived from an EMBL/GenBank/DDBJ whole genome shotgun (WGS) entry which is preliminary data.</text>
</comment>
<name>A0ACB7JA03_PLECO</name>
<gene>
    <name evidence="1" type="ORF">CCMSSC00406_0004104</name>
</gene>
<keyword evidence="2" id="KW-1185">Reference proteome</keyword>
<evidence type="ECO:0000313" key="1">
    <source>
        <dbReference type="EMBL" id="KAG9227357.1"/>
    </source>
</evidence>
<protein>
    <submittedName>
        <fullName evidence="1">Uncharacterized protein</fullName>
    </submittedName>
</protein>
<organism evidence="1 2">
    <name type="scientific">Pleurotus cornucopiae</name>
    <name type="common">Cornucopia mushroom</name>
    <dbReference type="NCBI Taxonomy" id="5321"/>
    <lineage>
        <taxon>Eukaryota</taxon>
        <taxon>Fungi</taxon>
        <taxon>Dikarya</taxon>
        <taxon>Basidiomycota</taxon>
        <taxon>Agaricomycotina</taxon>
        <taxon>Agaricomycetes</taxon>
        <taxon>Agaricomycetidae</taxon>
        <taxon>Agaricales</taxon>
        <taxon>Pleurotineae</taxon>
        <taxon>Pleurotaceae</taxon>
        <taxon>Pleurotus</taxon>
    </lineage>
</organism>
<dbReference type="Proteomes" id="UP000824881">
    <property type="component" value="Unassembled WGS sequence"/>
</dbReference>
<dbReference type="EMBL" id="WQMT02000001">
    <property type="protein sequence ID" value="KAG9227357.1"/>
    <property type="molecule type" value="Genomic_DNA"/>
</dbReference>
<reference evidence="1 2" key="1">
    <citation type="journal article" date="2021" name="Appl. Environ. Microbiol.">
        <title>Genetic linkage and physical mapping for an oyster mushroom Pleurotus cornucopiae and QTL analysis for the trait cap color.</title>
        <authorList>
            <person name="Zhang Y."/>
            <person name="Gao W."/>
            <person name="Sonnenberg A."/>
            <person name="Chen Q."/>
            <person name="Zhang J."/>
            <person name="Huang C."/>
        </authorList>
    </citation>
    <scope>NUCLEOTIDE SEQUENCE [LARGE SCALE GENOMIC DNA]</scope>
    <source>
        <strain evidence="1">CCMSSC00406</strain>
    </source>
</reference>
<sequence>MHFNALSVLAFAAASNAVILDSAKVIGTSTGRITKYLGIPYAKPPWVYSVLVWRTVVPTGSLALDLAQHRRPSPEASGTEQPVLWPGGFPIPTAVGSDVLDLFVNTSAKYLAEGRARWIDAIPDSGPENENCLSINVQVPSEATSSSRLPVLVWIYGGGFEAGTTRMYNGGPIVERSIDLGEPIIYVSMNYRLNAFGFLAGKEIRDAKVGNLGLHDQREAFRWVQKYIAKCVPSPFNDLFLLTGYSFGGDPQKVTIWGESAGAISVSLHMLTNGGNTNGLFRGAFMQSGAPIPVGDHSVGQKAYDAIVTGTGCTGAPDTLSCLRKVSYGAFKAAVANTPYIFSYQSLIQPYPPRVDGVFLTDHPQQLVKKGSVADVPFVTGGCDDEATMFSLSTLNVTTSKEFKEYIKTLWLPKASRYHLNKIMKLYPDDVEQGSPYDTGSLNALSPQFKRFASFQGDAIFQGPRRYFLQQRAGRQNTWSYITKRLKWLPFLGSFHLSDLMYTYSSGELQDYLIHFVNSLDPNGDVAQWPEYTPSSPNLLTFEDDLAGRPTLTKDTFRGKAIELLTQLLLENPV</sequence>
<proteinExistence type="predicted"/>
<evidence type="ECO:0000313" key="2">
    <source>
        <dbReference type="Proteomes" id="UP000824881"/>
    </source>
</evidence>